<keyword evidence="4" id="KW-1278">Translocase</keyword>
<accession>A0A1Y6CT90</accession>
<dbReference type="PANTHER" id="PTHR42794:SF1">
    <property type="entry name" value="HEMIN IMPORT ATP-BINDING PROTEIN HMUV"/>
    <property type="match status" value="1"/>
</dbReference>
<keyword evidence="3 7" id="KW-0067">ATP-binding</keyword>
<dbReference type="STRING" id="560819.SAMN05428998_13540"/>
<dbReference type="Proteomes" id="UP000192917">
    <property type="component" value="Unassembled WGS sequence"/>
</dbReference>
<evidence type="ECO:0000313" key="7">
    <source>
        <dbReference type="EMBL" id="SMF76340.1"/>
    </source>
</evidence>
<feature type="domain" description="ABC transporter" evidence="6">
    <location>
        <begin position="5"/>
        <end position="231"/>
    </location>
</feature>
<dbReference type="PANTHER" id="PTHR42794">
    <property type="entry name" value="HEMIN IMPORT ATP-BINDING PROTEIN HMUV"/>
    <property type="match status" value="1"/>
</dbReference>
<dbReference type="InterPro" id="IPR027417">
    <property type="entry name" value="P-loop_NTPase"/>
</dbReference>
<dbReference type="SMART" id="SM00382">
    <property type="entry name" value="AAA"/>
    <property type="match status" value="1"/>
</dbReference>
<keyword evidence="2" id="KW-0547">Nucleotide-binding</keyword>
<dbReference type="InterPro" id="IPR003439">
    <property type="entry name" value="ABC_transporter-like_ATP-bd"/>
</dbReference>
<dbReference type="AlphaFoldDB" id="A0A1Y6CT90"/>
<dbReference type="GO" id="GO:0005524">
    <property type="term" value="F:ATP binding"/>
    <property type="evidence" value="ECO:0007669"/>
    <property type="project" value="UniProtKB-KW"/>
</dbReference>
<dbReference type="RefSeq" id="WP_143596367.1">
    <property type="nucleotide sequence ID" value="NZ_FWZX01000035.1"/>
</dbReference>
<dbReference type="SUPFAM" id="SSF52540">
    <property type="entry name" value="P-loop containing nucleoside triphosphate hydrolases"/>
    <property type="match status" value="1"/>
</dbReference>
<gene>
    <name evidence="7" type="ORF">SAMN05428998_13540</name>
</gene>
<proteinExistence type="predicted"/>
<organism evidence="7 8">
    <name type="scientific">Tistlia consotensis USBA 355</name>
    <dbReference type="NCBI Taxonomy" id="560819"/>
    <lineage>
        <taxon>Bacteria</taxon>
        <taxon>Pseudomonadati</taxon>
        <taxon>Pseudomonadota</taxon>
        <taxon>Alphaproteobacteria</taxon>
        <taxon>Rhodospirillales</taxon>
        <taxon>Rhodovibrionaceae</taxon>
        <taxon>Tistlia</taxon>
    </lineage>
</organism>
<evidence type="ECO:0000256" key="1">
    <source>
        <dbReference type="ARBA" id="ARBA00022448"/>
    </source>
</evidence>
<evidence type="ECO:0000259" key="6">
    <source>
        <dbReference type="PROSITE" id="PS50893"/>
    </source>
</evidence>
<keyword evidence="1" id="KW-0813">Transport</keyword>
<dbReference type="GO" id="GO:0016887">
    <property type="term" value="F:ATP hydrolysis activity"/>
    <property type="evidence" value="ECO:0007669"/>
    <property type="project" value="InterPro"/>
</dbReference>
<dbReference type="PROSITE" id="PS50893">
    <property type="entry name" value="ABC_TRANSPORTER_2"/>
    <property type="match status" value="1"/>
</dbReference>
<reference evidence="7 8" key="1">
    <citation type="submission" date="2017-04" db="EMBL/GenBank/DDBJ databases">
        <authorList>
            <person name="Afonso C.L."/>
            <person name="Miller P.J."/>
            <person name="Scott M.A."/>
            <person name="Spackman E."/>
            <person name="Goraichik I."/>
            <person name="Dimitrov K.M."/>
            <person name="Suarez D.L."/>
            <person name="Swayne D.E."/>
        </authorList>
    </citation>
    <scope>NUCLEOTIDE SEQUENCE [LARGE SCALE GENOMIC DNA]</scope>
    <source>
        <strain evidence="7 8">USBA 355</strain>
    </source>
</reference>
<evidence type="ECO:0000256" key="2">
    <source>
        <dbReference type="ARBA" id="ARBA00022741"/>
    </source>
</evidence>
<protein>
    <submittedName>
        <fullName evidence="7">Iron complex transport system ATP-binding protein</fullName>
    </submittedName>
</protein>
<dbReference type="EMBL" id="FWZX01000035">
    <property type="protein sequence ID" value="SMF76340.1"/>
    <property type="molecule type" value="Genomic_DNA"/>
</dbReference>
<dbReference type="Pfam" id="PF00005">
    <property type="entry name" value="ABC_tran"/>
    <property type="match status" value="1"/>
</dbReference>
<dbReference type="InterPro" id="IPR003593">
    <property type="entry name" value="AAA+_ATPase"/>
</dbReference>
<evidence type="ECO:0000313" key="8">
    <source>
        <dbReference type="Proteomes" id="UP000192917"/>
    </source>
</evidence>
<sequence>MSVVLRLAGFSVARAAHRIVRDLDARIEGPGLVAVCGPNGAGKSTLLAALAGHLPHRGSALLDGRAPESGDLAYLPQATRVGAGLTVLETVLLGRIDHLRWTVRPGDIRAAVEALQVLHLAHLAERRLDRLSGGQQQLVFVAQRLVRRPRLLLLDEPTSALDLNRQMILLEELQAYLLARNAIAVVALHDLSLAARFAATVLLMKAGRLVSCGSPAGVLTRETIEVVYGIRAELLTASSGQTVVVPLGPIRGTGREAPA</sequence>
<dbReference type="Gene3D" id="3.40.50.300">
    <property type="entry name" value="P-loop containing nucleotide triphosphate hydrolases"/>
    <property type="match status" value="1"/>
</dbReference>
<name>A0A1Y6CT90_9PROT</name>
<evidence type="ECO:0000256" key="3">
    <source>
        <dbReference type="ARBA" id="ARBA00022840"/>
    </source>
</evidence>
<keyword evidence="8" id="KW-1185">Reference proteome</keyword>
<evidence type="ECO:0000256" key="5">
    <source>
        <dbReference type="ARBA" id="ARBA00037066"/>
    </source>
</evidence>
<comment type="function">
    <text evidence="5">Part of the ABC transporter complex HmuTUV involved in hemin import. Responsible for energy coupling to the transport system.</text>
</comment>
<evidence type="ECO:0000256" key="4">
    <source>
        <dbReference type="ARBA" id="ARBA00022967"/>
    </source>
</evidence>